<dbReference type="GO" id="GO:0005886">
    <property type="term" value="C:plasma membrane"/>
    <property type="evidence" value="ECO:0007669"/>
    <property type="project" value="TreeGrafter"/>
</dbReference>
<protein>
    <submittedName>
        <fullName evidence="6">Formate-dependent nitrite reductase complex subunit NrfG</fullName>
    </submittedName>
</protein>
<dbReference type="InterPro" id="IPR017560">
    <property type="entry name" value="Cyt_c_biogenesis_CcmI"/>
</dbReference>
<comment type="caution">
    <text evidence="6">The sequence shown here is derived from an EMBL/GenBank/DDBJ whole genome shotgun (WGS) entry which is preliminary data.</text>
</comment>
<organism evidence="6">
    <name type="scientific">mine drainage metagenome</name>
    <dbReference type="NCBI Taxonomy" id="410659"/>
    <lineage>
        <taxon>unclassified sequences</taxon>
        <taxon>metagenomes</taxon>
        <taxon>ecological metagenomes</taxon>
    </lineage>
</organism>
<dbReference type="PANTHER" id="PTHR47870">
    <property type="entry name" value="CYTOCHROME C-TYPE BIOGENESIS PROTEIN CCMH"/>
    <property type="match status" value="1"/>
</dbReference>
<feature type="domain" description="Cytochrome c-type biogenesis protein H TPR" evidence="5">
    <location>
        <begin position="123"/>
        <end position="261"/>
    </location>
</feature>
<keyword evidence="2" id="KW-0677">Repeat</keyword>
<dbReference type="GO" id="GO:0030313">
    <property type="term" value="C:cell envelope"/>
    <property type="evidence" value="ECO:0007669"/>
    <property type="project" value="UniProtKB-SubCell"/>
</dbReference>
<evidence type="ECO:0000256" key="1">
    <source>
        <dbReference type="ARBA" id="ARBA00004196"/>
    </source>
</evidence>
<sequence length="361" mass="39104">MNVFIGIAAFMTLLVVAWLAYPLLRPRKNHVGISSQRLNIDIHRDQLKALETDLARAVISQQDFEATRDELQLRLLDDTQTDDSAIGKGTTPGFWTARRSALVIAVSLPLLAAGLYLKLGDPRAIDPQASSQNDSQKVQQMVDSLVAKLKANPNNPEGWAMLARSYKVMGRMAEAQQAFVNTGDLLNTNPDLMVDYADVLAAQTNSLEGKPLELVNKALAINPTHPMGLMMSGVAAYRRADYKLAIAQWEKIMPLLDPASQDAQQVQADIDDARVKAGLPPAAKGVLPEAGKLPPVPQGAATDISPDMINQMVDRLAARLKDNPDDATGWEQLARAYTVQGRTAEAAQASAKAKLASQKKP</sequence>
<dbReference type="PANTHER" id="PTHR47870:SF4">
    <property type="entry name" value="CYTOCHROME C-TYPE BIOGENESIS PROTEIN CYCH"/>
    <property type="match status" value="1"/>
</dbReference>
<keyword evidence="4" id="KW-0812">Transmembrane</keyword>
<dbReference type="AlphaFoldDB" id="A0A1J5QBQ0"/>
<evidence type="ECO:0000256" key="2">
    <source>
        <dbReference type="ARBA" id="ARBA00022737"/>
    </source>
</evidence>
<name>A0A1J5QBQ0_9ZZZZ</name>
<dbReference type="InterPro" id="IPR056413">
    <property type="entry name" value="TPR_CcmH_CycH"/>
</dbReference>
<keyword evidence="4" id="KW-1133">Transmembrane helix</keyword>
<keyword evidence="4" id="KW-0472">Membrane</keyword>
<comment type="subcellular location">
    <subcellularLocation>
        <location evidence="1">Cell envelope</location>
    </subcellularLocation>
</comment>
<keyword evidence="3" id="KW-0201">Cytochrome c-type biogenesis</keyword>
<evidence type="ECO:0000313" key="6">
    <source>
        <dbReference type="EMBL" id="OIQ74907.1"/>
    </source>
</evidence>
<feature type="transmembrane region" description="Helical" evidence="4">
    <location>
        <begin position="6"/>
        <end position="24"/>
    </location>
</feature>
<dbReference type="EMBL" id="MLJW01002344">
    <property type="protein sequence ID" value="OIQ74907.1"/>
    <property type="molecule type" value="Genomic_DNA"/>
</dbReference>
<dbReference type="InterPro" id="IPR011990">
    <property type="entry name" value="TPR-like_helical_dom_sf"/>
</dbReference>
<dbReference type="SUPFAM" id="SSF48452">
    <property type="entry name" value="TPR-like"/>
    <property type="match status" value="1"/>
</dbReference>
<evidence type="ECO:0000256" key="3">
    <source>
        <dbReference type="ARBA" id="ARBA00022748"/>
    </source>
</evidence>
<reference evidence="6" key="1">
    <citation type="submission" date="2016-10" db="EMBL/GenBank/DDBJ databases">
        <title>Sequence of Gallionella enrichment culture.</title>
        <authorList>
            <person name="Poehlein A."/>
            <person name="Muehling M."/>
            <person name="Daniel R."/>
        </authorList>
    </citation>
    <scope>NUCLEOTIDE SEQUENCE</scope>
</reference>
<dbReference type="InterPro" id="IPR051263">
    <property type="entry name" value="C-type_cytochrome_biogenesis"/>
</dbReference>
<gene>
    <name evidence="6" type="primary">nrfG_6</name>
    <name evidence="6" type="ORF">GALL_434370</name>
</gene>
<dbReference type="GO" id="GO:0017004">
    <property type="term" value="P:cytochrome complex assembly"/>
    <property type="evidence" value="ECO:0007669"/>
    <property type="project" value="UniProtKB-KW"/>
</dbReference>
<evidence type="ECO:0000256" key="4">
    <source>
        <dbReference type="SAM" id="Phobius"/>
    </source>
</evidence>
<accession>A0A1J5QBQ0</accession>
<dbReference type="Gene3D" id="1.25.40.10">
    <property type="entry name" value="Tetratricopeptide repeat domain"/>
    <property type="match status" value="2"/>
</dbReference>
<dbReference type="NCBIfam" id="TIGR03142">
    <property type="entry name" value="cytochro_ccmI"/>
    <property type="match status" value="1"/>
</dbReference>
<proteinExistence type="predicted"/>
<evidence type="ECO:0000259" key="5">
    <source>
        <dbReference type="Pfam" id="PF23914"/>
    </source>
</evidence>
<dbReference type="Pfam" id="PF23914">
    <property type="entry name" value="TPR_CcmH_CycH"/>
    <property type="match status" value="1"/>
</dbReference>